<organism evidence="3 4">
    <name type="scientific">Eubacterium plexicaudatum ASF492</name>
    <dbReference type="NCBI Taxonomy" id="1235802"/>
    <lineage>
        <taxon>Bacteria</taxon>
        <taxon>Bacillati</taxon>
        <taxon>Bacillota</taxon>
        <taxon>Clostridia</taxon>
        <taxon>Eubacteriales</taxon>
        <taxon>Eubacteriaceae</taxon>
        <taxon>Eubacterium</taxon>
    </lineage>
</organism>
<dbReference type="SUPFAM" id="SSF51735">
    <property type="entry name" value="NAD(P)-binding Rossmann-fold domains"/>
    <property type="match status" value="1"/>
</dbReference>
<dbReference type="Pfam" id="PF01370">
    <property type="entry name" value="Epimerase"/>
    <property type="match status" value="1"/>
</dbReference>
<dbReference type="Gene3D" id="3.90.25.10">
    <property type="entry name" value="UDP-galactose 4-epimerase, domain 1"/>
    <property type="match status" value="1"/>
</dbReference>
<dbReference type="PANTHER" id="PTHR43574">
    <property type="entry name" value="EPIMERASE-RELATED"/>
    <property type="match status" value="1"/>
</dbReference>
<name>N2BG11_9FIRM</name>
<dbReference type="InterPro" id="IPR036291">
    <property type="entry name" value="NAD(P)-bd_dom_sf"/>
</dbReference>
<dbReference type="Gene3D" id="3.40.50.720">
    <property type="entry name" value="NAD(P)-binding Rossmann-like Domain"/>
    <property type="match status" value="1"/>
</dbReference>
<dbReference type="InterPro" id="IPR001509">
    <property type="entry name" value="Epimerase_deHydtase"/>
</dbReference>
<evidence type="ECO:0000256" key="1">
    <source>
        <dbReference type="ARBA" id="ARBA00023027"/>
    </source>
</evidence>
<dbReference type="Proteomes" id="UP000012589">
    <property type="component" value="Unassembled WGS sequence"/>
</dbReference>
<dbReference type="PATRIC" id="fig|1235802.3.peg.442"/>
<gene>
    <name evidence="3" type="ORF">C823_00416</name>
</gene>
<dbReference type="AlphaFoldDB" id="N2BG11"/>
<dbReference type="STRING" id="1235802.C823_00416"/>
<feature type="domain" description="NAD-dependent epimerase/dehydratase" evidence="2">
    <location>
        <begin position="15"/>
        <end position="262"/>
    </location>
</feature>
<keyword evidence="1" id="KW-0520">NAD</keyword>
<sequence>MMRGDYKKLEPTAKIFVTGSAGFIGYHLVKALLDYGCHVVGIDNMNDYYDVSLKETRLGLLTNHDRFRFFQKDLTDRQALEQIFQDEKPDIVVNLAAQAGVRYSIDFPDTYIQSNIVGFYNVLECCRHYPVRHLVYASSSSVYGSNKKIPFSTDDQTDRPVSLYAATKKSNELMAYCYSKLYGISVTGLRFFTVYGPMGRPDMAYFKFAEKILRGEPIQVYNNGDMKRDFTYVDDIVKGVINILPNVPLEKDGARYKVYNIGNNRPVKLADFIETLEHCLGKTAKKEFLPMQPGDVYQTYADIQDLVDDFEFRPDTPIEEGMRRFTDWFLSYR</sequence>
<evidence type="ECO:0000313" key="3">
    <source>
        <dbReference type="EMBL" id="EMZ37350.1"/>
    </source>
</evidence>
<dbReference type="eggNOG" id="COG0451">
    <property type="taxonomic scope" value="Bacteria"/>
</dbReference>
<comment type="caution">
    <text evidence="3">The sequence shown here is derived from an EMBL/GenBank/DDBJ whole genome shotgun (WGS) entry which is preliminary data.</text>
</comment>
<protein>
    <recommendedName>
        <fullName evidence="2">NAD-dependent epimerase/dehydratase domain-containing protein</fullName>
    </recommendedName>
</protein>
<dbReference type="HOGENOM" id="CLU_007383_1_7_9"/>
<dbReference type="PRINTS" id="PR01713">
    <property type="entry name" value="NUCEPIMERASE"/>
</dbReference>
<evidence type="ECO:0000313" key="4">
    <source>
        <dbReference type="Proteomes" id="UP000012589"/>
    </source>
</evidence>
<keyword evidence="4" id="KW-1185">Reference proteome</keyword>
<dbReference type="EMBL" id="AQFT01000012">
    <property type="protein sequence ID" value="EMZ37350.1"/>
    <property type="molecule type" value="Genomic_DNA"/>
</dbReference>
<evidence type="ECO:0000259" key="2">
    <source>
        <dbReference type="Pfam" id="PF01370"/>
    </source>
</evidence>
<accession>N2BG11</accession>
<proteinExistence type="predicted"/>
<reference evidence="3 4" key="1">
    <citation type="journal article" date="2014" name="Genome Announc.">
        <title>Draft genome sequences of the altered schaedler flora, a defined bacterial community from gnotobiotic mice.</title>
        <authorList>
            <person name="Wannemuehler M.J."/>
            <person name="Overstreet A.M."/>
            <person name="Ward D.V."/>
            <person name="Phillips G.J."/>
        </authorList>
    </citation>
    <scope>NUCLEOTIDE SEQUENCE [LARGE SCALE GENOMIC DNA]</scope>
    <source>
        <strain evidence="3 4">ASF492</strain>
    </source>
</reference>